<reference evidence="1 2" key="1">
    <citation type="submission" date="2019-02" db="EMBL/GenBank/DDBJ databases">
        <title>Genome sequencing of the rare red list fungi Antrodiella citrinella (Flaviporus citrinellus).</title>
        <authorList>
            <person name="Buettner E."/>
            <person name="Kellner H."/>
        </authorList>
    </citation>
    <scope>NUCLEOTIDE SEQUENCE [LARGE SCALE GENOMIC DNA]</scope>
    <source>
        <strain evidence="1 2">DSM 108506</strain>
    </source>
</reference>
<name>A0A4S4M4X3_9APHY</name>
<evidence type="ECO:0000313" key="1">
    <source>
        <dbReference type="EMBL" id="THH19498.1"/>
    </source>
</evidence>
<gene>
    <name evidence="1" type="ORF">EUX98_g8762</name>
</gene>
<accession>A0A4S4M4X3</accession>
<proteinExistence type="predicted"/>
<protein>
    <submittedName>
        <fullName evidence="1">Uncharacterized protein</fullName>
    </submittedName>
</protein>
<comment type="caution">
    <text evidence="1">The sequence shown here is derived from an EMBL/GenBank/DDBJ whole genome shotgun (WGS) entry which is preliminary data.</text>
</comment>
<evidence type="ECO:0000313" key="2">
    <source>
        <dbReference type="Proteomes" id="UP000308730"/>
    </source>
</evidence>
<keyword evidence="2" id="KW-1185">Reference proteome</keyword>
<sequence>MDCDRKDLRVLYTVDATLSEVPESDQALGWCQEFLTPEQFAFLGDHPQLHRMWGLYWDEQVTQPANTVSVIAYEYLIILMRWHFHGVCGFGCLRITAFAWEDLRDLILTQHTSKMIDLFDQYHFVVLTDYTIDLSTLAVCWPSPEQVRAMRKLNLIKKLDTIAANNTLSKRLWTREASGSRRRLPGEHEVGKMEGSEEGSGVILPCKSEKRALEVWGPYEGKLFKYFLQEYAPLLPRLEYRVFVSGMRVLGVVKTAPIPNQSVSQEVQPSTKLTLPACARYDISIFKSNGKLDYVVNKIEWTPRMGLWYYEHANLDEFLAVVDAFVASIWDLCATTPELRERWIDHLLAIDIHSLYY</sequence>
<dbReference type="EMBL" id="SGPM01000535">
    <property type="protein sequence ID" value="THH19498.1"/>
    <property type="molecule type" value="Genomic_DNA"/>
</dbReference>
<dbReference type="AlphaFoldDB" id="A0A4S4M4X3"/>
<organism evidence="1 2">
    <name type="scientific">Antrodiella citrinella</name>
    <dbReference type="NCBI Taxonomy" id="2447956"/>
    <lineage>
        <taxon>Eukaryota</taxon>
        <taxon>Fungi</taxon>
        <taxon>Dikarya</taxon>
        <taxon>Basidiomycota</taxon>
        <taxon>Agaricomycotina</taxon>
        <taxon>Agaricomycetes</taxon>
        <taxon>Polyporales</taxon>
        <taxon>Steccherinaceae</taxon>
        <taxon>Antrodiella</taxon>
    </lineage>
</organism>
<dbReference type="Proteomes" id="UP000308730">
    <property type="component" value="Unassembled WGS sequence"/>
</dbReference>
<dbReference type="OrthoDB" id="3270899at2759"/>